<organism evidence="2 3">
    <name type="scientific">Candidatus Desulfolinea nitratireducens</name>
    <dbReference type="NCBI Taxonomy" id="2841698"/>
    <lineage>
        <taxon>Bacteria</taxon>
        <taxon>Bacillati</taxon>
        <taxon>Chloroflexota</taxon>
        <taxon>Anaerolineae</taxon>
        <taxon>Anaerolineales</taxon>
        <taxon>Anaerolineales incertae sedis</taxon>
        <taxon>Candidatus Desulfolinea</taxon>
    </lineage>
</organism>
<evidence type="ECO:0000313" key="3">
    <source>
        <dbReference type="Proteomes" id="UP000614469"/>
    </source>
</evidence>
<protein>
    <submittedName>
        <fullName evidence="2">GMP synthase</fullName>
    </submittedName>
</protein>
<accession>A0A8J6NNQ4</accession>
<comment type="caution">
    <text evidence="2">The sequence shown here is derived from an EMBL/GenBank/DDBJ whole genome shotgun (WGS) entry which is preliminary data.</text>
</comment>
<dbReference type="Gene3D" id="3.40.50.880">
    <property type="match status" value="1"/>
</dbReference>
<dbReference type="PANTHER" id="PTHR42695">
    <property type="entry name" value="GLUTAMINE AMIDOTRANSFERASE YLR126C-RELATED"/>
    <property type="match status" value="1"/>
</dbReference>
<dbReference type="InterPro" id="IPR017926">
    <property type="entry name" value="GATASE"/>
</dbReference>
<gene>
    <name evidence="2" type="ORF">H8E29_15065</name>
</gene>
<dbReference type="SUPFAM" id="SSF52317">
    <property type="entry name" value="Class I glutamine amidotransferase-like"/>
    <property type="match status" value="1"/>
</dbReference>
<dbReference type="CDD" id="cd01741">
    <property type="entry name" value="GATase1_1"/>
    <property type="match status" value="1"/>
</dbReference>
<name>A0A8J6NNQ4_9CHLR</name>
<dbReference type="Proteomes" id="UP000614469">
    <property type="component" value="Unassembled WGS sequence"/>
</dbReference>
<proteinExistence type="predicted"/>
<evidence type="ECO:0000313" key="2">
    <source>
        <dbReference type="EMBL" id="MBC8336580.1"/>
    </source>
</evidence>
<dbReference type="PANTHER" id="PTHR42695:SF5">
    <property type="entry name" value="GLUTAMINE AMIDOTRANSFERASE YLR126C-RELATED"/>
    <property type="match status" value="1"/>
</dbReference>
<reference evidence="2 3" key="1">
    <citation type="submission" date="2020-08" db="EMBL/GenBank/DDBJ databases">
        <title>Bridging the membrane lipid divide: bacteria of the FCB group superphylum have the potential to synthesize archaeal ether lipids.</title>
        <authorList>
            <person name="Villanueva L."/>
            <person name="Von Meijenfeldt F.A.B."/>
            <person name="Westbye A.B."/>
            <person name="Yadav S."/>
            <person name="Hopmans E.C."/>
            <person name="Dutilh B.E."/>
            <person name="Sinninghe Damste J.S."/>
        </authorList>
    </citation>
    <scope>NUCLEOTIDE SEQUENCE [LARGE SCALE GENOMIC DNA]</scope>
    <source>
        <strain evidence="2">NIOZ-UU36</strain>
    </source>
</reference>
<dbReference type="GO" id="GO:0005829">
    <property type="term" value="C:cytosol"/>
    <property type="evidence" value="ECO:0007669"/>
    <property type="project" value="TreeGrafter"/>
</dbReference>
<dbReference type="InterPro" id="IPR044992">
    <property type="entry name" value="ChyE-like"/>
</dbReference>
<dbReference type="AlphaFoldDB" id="A0A8J6NNQ4"/>
<feature type="domain" description="Glutamine amidotransferase" evidence="1">
    <location>
        <begin position="25"/>
        <end position="190"/>
    </location>
</feature>
<dbReference type="EMBL" id="JACNJN010000173">
    <property type="protein sequence ID" value="MBC8336580.1"/>
    <property type="molecule type" value="Genomic_DNA"/>
</dbReference>
<dbReference type="InterPro" id="IPR029062">
    <property type="entry name" value="Class_I_gatase-like"/>
</dbReference>
<dbReference type="PROSITE" id="PS51273">
    <property type="entry name" value="GATASE_TYPE_1"/>
    <property type="match status" value="1"/>
</dbReference>
<evidence type="ECO:0000259" key="1">
    <source>
        <dbReference type="Pfam" id="PF00117"/>
    </source>
</evidence>
<dbReference type="Pfam" id="PF00117">
    <property type="entry name" value="GATase"/>
    <property type="match status" value="1"/>
</dbReference>
<sequence length="239" mass="26961">MKIGILDAFPPDELNTVSWNDTPVDAYIRFIESVEAPFEYEGYRVAQGEFPESPEACDAYLITGSPRGVYDSQPWITDLERFIQDCYRARIKLVGICFGHQILAHALGGHAEKSEKGWDVGLHSFEINTHKDWMTDMPDQCSLYFVHQDQVMELPPEAELLGGNDFCPNLFYTIDNRALGIQGHPELTRENMVEILEGREEKVGAEVHRNAVNSLENGAPNNQLLAQWVVNFLTTSSEA</sequence>